<feature type="binding site" evidence="3">
    <location>
        <position position="214"/>
    </location>
    <ligand>
        <name>Mn(2+)</name>
        <dbReference type="ChEBI" id="CHEBI:29035"/>
        <label>1</label>
    </ligand>
</feature>
<dbReference type="PANTHER" id="PTHR35848">
    <property type="entry name" value="OXALATE-BINDING PROTEIN"/>
    <property type="match status" value="1"/>
</dbReference>
<feature type="region of interest" description="Disordered" evidence="4">
    <location>
        <begin position="473"/>
        <end position="498"/>
    </location>
</feature>
<dbReference type="SMART" id="SM00835">
    <property type="entry name" value="Cupin_1"/>
    <property type="match status" value="2"/>
</dbReference>
<feature type="signal peptide" evidence="5">
    <location>
        <begin position="1"/>
        <end position="25"/>
    </location>
</feature>
<feature type="domain" description="Cupin type-1" evidence="6">
    <location>
        <begin position="123"/>
        <end position="266"/>
    </location>
</feature>
<dbReference type="RefSeq" id="XP_024732975.1">
    <property type="nucleotide sequence ID" value="XM_024875384.1"/>
</dbReference>
<reference evidence="7 8" key="1">
    <citation type="submission" date="2016-04" db="EMBL/GenBank/DDBJ databases">
        <title>A degradative enzymes factory behind the ericoid mycorrhizal symbiosis.</title>
        <authorList>
            <consortium name="DOE Joint Genome Institute"/>
            <person name="Martino E."/>
            <person name="Morin E."/>
            <person name="Grelet G."/>
            <person name="Kuo A."/>
            <person name="Kohler A."/>
            <person name="Daghino S."/>
            <person name="Barry K."/>
            <person name="Choi C."/>
            <person name="Cichocki N."/>
            <person name="Clum A."/>
            <person name="Copeland A."/>
            <person name="Hainaut M."/>
            <person name="Haridas S."/>
            <person name="Labutti K."/>
            <person name="Lindquist E."/>
            <person name="Lipzen A."/>
            <person name="Khouja H.-R."/>
            <person name="Murat C."/>
            <person name="Ohm R."/>
            <person name="Olson A."/>
            <person name="Spatafora J."/>
            <person name="Veneault-Fourrey C."/>
            <person name="Henrissat B."/>
            <person name="Grigoriev I."/>
            <person name="Martin F."/>
            <person name="Perotto S."/>
        </authorList>
    </citation>
    <scope>NUCLEOTIDE SEQUENCE [LARGE SCALE GENOMIC DNA]</scope>
    <source>
        <strain evidence="7 8">E</strain>
    </source>
</reference>
<proteinExistence type="predicted"/>
<evidence type="ECO:0000259" key="6">
    <source>
        <dbReference type="SMART" id="SM00835"/>
    </source>
</evidence>
<gene>
    <name evidence="7" type="ORF">K444DRAFT_536533</name>
</gene>
<dbReference type="Gene3D" id="2.60.120.10">
    <property type="entry name" value="Jelly Rolls"/>
    <property type="match status" value="2"/>
</dbReference>
<organism evidence="7 8">
    <name type="scientific">Hyaloscypha bicolor E</name>
    <dbReference type="NCBI Taxonomy" id="1095630"/>
    <lineage>
        <taxon>Eukaryota</taxon>
        <taxon>Fungi</taxon>
        <taxon>Dikarya</taxon>
        <taxon>Ascomycota</taxon>
        <taxon>Pezizomycotina</taxon>
        <taxon>Leotiomycetes</taxon>
        <taxon>Helotiales</taxon>
        <taxon>Hyaloscyphaceae</taxon>
        <taxon>Hyaloscypha</taxon>
        <taxon>Hyaloscypha bicolor</taxon>
    </lineage>
</organism>
<evidence type="ECO:0000256" key="1">
    <source>
        <dbReference type="ARBA" id="ARBA00022723"/>
    </source>
</evidence>
<dbReference type="NCBIfam" id="TIGR03404">
    <property type="entry name" value="bicupin_oxalic"/>
    <property type="match status" value="1"/>
</dbReference>
<feature type="binding site" evidence="3">
    <location>
        <position position="175"/>
    </location>
    <ligand>
        <name>Mn(2+)</name>
        <dbReference type="ChEBI" id="CHEBI:29035"/>
        <label>1</label>
    </ligand>
</feature>
<feature type="binding site" evidence="3">
    <location>
        <position position="352"/>
    </location>
    <ligand>
        <name>Mn(2+)</name>
        <dbReference type="ChEBI" id="CHEBI:29035"/>
        <label>2</label>
    </ligand>
</feature>
<dbReference type="InterPro" id="IPR051610">
    <property type="entry name" value="GPI/OXD"/>
</dbReference>
<feature type="binding site" evidence="3">
    <location>
        <position position="169"/>
    </location>
    <ligand>
        <name>Mn(2+)</name>
        <dbReference type="ChEBI" id="CHEBI:29035"/>
        <label>1</label>
    </ligand>
</feature>
<dbReference type="Pfam" id="PF00190">
    <property type="entry name" value="Cupin_1"/>
    <property type="match status" value="2"/>
</dbReference>
<feature type="binding site" evidence="3">
    <location>
        <position position="396"/>
    </location>
    <ligand>
        <name>Mn(2+)</name>
        <dbReference type="ChEBI" id="CHEBI:29035"/>
        <label>2</label>
    </ligand>
</feature>
<dbReference type="InParanoid" id="A0A2J6SZ63"/>
<feature type="chain" id="PRO_5014463526" evidence="5">
    <location>
        <begin position="26"/>
        <end position="498"/>
    </location>
</feature>
<evidence type="ECO:0000256" key="4">
    <source>
        <dbReference type="SAM" id="MobiDB-lite"/>
    </source>
</evidence>
<dbReference type="EMBL" id="KZ613852">
    <property type="protein sequence ID" value="PMD56071.1"/>
    <property type="molecule type" value="Genomic_DNA"/>
</dbReference>
<feature type="binding site" evidence="3">
    <location>
        <position position="171"/>
    </location>
    <ligand>
        <name>Mn(2+)</name>
        <dbReference type="ChEBI" id="CHEBI:29035"/>
        <label>1</label>
    </ligand>
</feature>
<dbReference type="InterPro" id="IPR017774">
    <property type="entry name" value="Bicupin_oxalate_deCO2ase/Oxase"/>
</dbReference>
<dbReference type="GO" id="GO:0033609">
    <property type="term" value="P:oxalate metabolic process"/>
    <property type="evidence" value="ECO:0007669"/>
    <property type="project" value="InterPro"/>
</dbReference>
<feature type="active site" description="Proton donor" evidence="2">
    <location>
        <position position="410"/>
    </location>
</feature>
<dbReference type="SUPFAM" id="SSF51182">
    <property type="entry name" value="RmlC-like cupins"/>
    <property type="match status" value="1"/>
</dbReference>
<evidence type="ECO:0000313" key="8">
    <source>
        <dbReference type="Proteomes" id="UP000235371"/>
    </source>
</evidence>
<dbReference type="OrthoDB" id="10263073at2759"/>
<name>A0A2J6SZ63_9HELO</name>
<dbReference type="PANTHER" id="PTHR35848:SF9">
    <property type="entry name" value="SLL1358 PROTEIN"/>
    <property type="match status" value="1"/>
</dbReference>
<keyword evidence="1 3" id="KW-0479">Metal-binding</keyword>
<feature type="binding site" evidence="3">
    <location>
        <position position="350"/>
    </location>
    <ligand>
        <name>Mn(2+)</name>
        <dbReference type="ChEBI" id="CHEBI:29035"/>
        <label>2</label>
    </ligand>
</feature>
<dbReference type="STRING" id="1095630.A0A2J6SZ63"/>
<accession>A0A2J6SZ63</accession>
<dbReference type="GO" id="GO:0046872">
    <property type="term" value="F:metal ion binding"/>
    <property type="evidence" value="ECO:0007669"/>
    <property type="project" value="UniProtKB-KW"/>
</dbReference>
<protein>
    <submittedName>
        <fullName evidence="7">Bicupin, oxalate decarboxylase/oxidase</fullName>
    </submittedName>
</protein>
<feature type="binding site" evidence="3">
    <location>
        <position position="357"/>
    </location>
    <ligand>
        <name>Mn(2+)</name>
        <dbReference type="ChEBI" id="CHEBI:29035"/>
        <label>2</label>
    </ligand>
</feature>
<keyword evidence="5" id="KW-0732">Signal</keyword>
<dbReference type="InterPro" id="IPR011051">
    <property type="entry name" value="RmlC_Cupin_sf"/>
</dbReference>
<comment type="cofactor">
    <cofactor evidence="3">
        <name>Mn(2+)</name>
        <dbReference type="ChEBI" id="CHEBI:29035"/>
    </cofactor>
    <text evidence="3">Binds 2 manganese ions per subunit.</text>
</comment>
<feature type="domain" description="Cupin type-1" evidence="6">
    <location>
        <begin position="305"/>
        <end position="446"/>
    </location>
</feature>
<evidence type="ECO:0000256" key="2">
    <source>
        <dbReference type="PIRSR" id="PIRSR617774-1"/>
    </source>
</evidence>
<sequence>MANSHSISLALSILAFTSHVGTGFAAPVATASSLSPLLGYSPSNTLVNENTNNIQYSLAPGQTSDANIGAYLDFENIANPQPIRGTKGGTGPGPRASEYDRINSDKLAPPGTDHGDVANAQWPMVSNRCRLGQSGAGWSRQQNVGVLPAATAMAGVDMRLEPGAYRELHWHKAAEWALILNGTVRIQAIDENGRTFVDDLSKGDVWFFPAGIPHSLQGLSGGCEFLLVFDDGSFSEDNTFLASEVFAHNPKEVLSKNLNLNVSAFDNIPPNELFIFPGTPAPTDITKQNVTVTAGIIPKASSFSYHFSEQKPMEVAGGSVKIIDPTNFPIATKFSAALVTVKPGAIREIHWHTTSDEWNFFLAGKARISVFAAEGNARTFDYRAGDCGYIPKAMTHYVENVGTEDVVFVEVLQADHFSDIALGQWLALTPKQIAQDTLHLSNATLASLSKAKQYIVQGPVVATTAAISLSVTSTATTKPSTPKPSKSTAKAISTTTKA</sequence>
<dbReference type="InterPro" id="IPR006045">
    <property type="entry name" value="Cupin_1"/>
</dbReference>
<evidence type="ECO:0000256" key="3">
    <source>
        <dbReference type="PIRSR" id="PIRSR617774-2"/>
    </source>
</evidence>
<keyword evidence="8" id="KW-1185">Reference proteome</keyword>
<dbReference type="CDD" id="cd20304">
    <property type="entry name" value="cupin_OxDC_N"/>
    <property type="match status" value="1"/>
</dbReference>
<dbReference type="AlphaFoldDB" id="A0A2J6SZ63"/>
<evidence type="ECO:0000256" key="5">
    <source>
        <dbReference type="SAM" id="SignalP"/>
    </source>
</evidence>
<keyword evidence="3" id="KW-0464">Manganese</keyword>
<evidence type="ECO:0000313" key="7">
    <source>
        <dbReference type="EMBL" id="PMD56071.1"/>
    </source>
</evidence>
<dbReference type="InterPro" id="IPR014710">
    <property type="entry name" value="RmlC-like_jellyroll"/>
</dbReference>
<dbReference type="GeneID" id="36583464"/>
<dbReference type="CDD" id="cd20305">
    <property type="entry name" value="cupin_OxDC_C"/>
    <property type="match status" value="1"/>
</dbReference>
<dbReference type="Proteomes" id="UP000235371">
    <property type="component" value="Unassembled WGS sequence"/>
</dbReference>